<protein>
    <submittedName>
        <fullName evidence="1">Replicase polyprotein 1ab</fullName>
    </submittedName>
</protein>
<dbReference type="EMBL" id="BKCP01004960">
    <property type="protein sequence ID" value="GER34807.1"/>
    <property type="molecule type" value="Genomic_DNA"/>
</dbReference>
<organism evidence="1 2">
    <name type="scientific">Striga asiatica</name>
    <name type="common">Asiatic witchweed</name>
    <name type="synonym">Buchnera asiatica</name>
    <dbReference type="NCBI Taxonomy" id="4170"/>
    <lineage>
        <taxon>Eukaryota</taxon>
        <taxon>Viridiplantae</taxon>
        <taxon>Streptophyta</taxon>
        <taxon>Embryophyta</taxon>
        <taxon>Tracheophyta</taxon>
        <taxon>Spermatophyta</taxon>
        <taxon>Magnoliopsida</taxon>
        <taxon>eudicotyledons</taxon>
        <taxon>Gunneridae</taxon>
        <taxon>Pentapetalae</taxon>
        <taxon>asterids</taxon>
        <taxon>lamiids</taxon>
        <taxon>Lamiales</taxon>
        <taxon>Orobanchaceae</taxon>
        <taxon>Buchnereae</taxon>
        <taxon>Striga</taxon>
    </lineage>
</organism>
<dbReference type="AlphaFoldDB" id="A0A5A7PRC0"/>
<reference evidence="2" key="1">
    <citation type="journal article" date="2019" name="Curr. Biol.">
        <title>Genome Sequence of Striga asiatica Provides Insight into the Evolution of Plant Parasitism.</title>
        <authorList>
            <person name="Yoshida S."/>
            <person name="Kim S."/>
            <person name="Wafula E.K."/>
            <person name="Tanskanen J."/>
            <person name="Kim Y.M."/>
            <person name="Honaas L."/>
            <person name="Yang Z."/>
            <person name="Spallek T."/>
            <person name="Conn C.E."/>
            <person name="Ichihashi Y."/>
            <person name="Cheong K."/>
            <person name="Cui S."/>
            <person name="Der J.P."/>
            <person name="Gundlach H."/>
            <person name="Jiao Y."/>
            <person name="Hori C."/>
            <person name="Ishida J.K."/>
            <person name="Kasahara H."/>
            <person name="Kiba T."/>
            <person name="Kim M.S."/>
            <person name="Koo N."/>
            <person name="Laohavisit A."/>
            <person name="Lee Y.H."/>
            <person name="Lumba S."/>
            <person name="McCourt P."/>
            <person name="Mortimer J.C."/>
            <person name="Mutuku J.M."/>
            <person name="Nomura T."/>
            <person name="Sasaki-Sekimoto Y."/>
            <person name="Seto Y."/>
            <person name="Wang Y."/>
            <person name="Wakatake T."/>
            <person name="Sakakibara H."/>
            <person name="Demura T."/>
            <person name="Yamaguchi S."/>
            <person name="Yoneyama K."/>
            <person name="Manabe R.I."/>
            <person name="Nelson D.C."/>
            <person name="Schulman A.H."/>
            <person name="Timko M.P."/>
            <person name="dePamphilis C.W."/>
            <person name="Choi D."/>
            <person name="Shirasu K."/>
        </authorList>
    </citation>
    <scope>NUCLEOTIDE SEQUENCE [LARGE SCALE GENOMIC DNA]</scope>
    <source>
        <strain evidence="2">cv. UVA1</strain>
    </source>
</reference>
<sequence>MFSLTLALHIVSSRPLYGRSSSSPRRPYSSLVSGGVMTWSRCRTVMMWPLSSFSDWRLLAVSSSTPNTWARVRESNPRKMLPCSCCSCCRRPPCCCCCCWGFPARWNDCNIHHTDVRRVTVQLVSGIVRMLQGNNNQLLIAGIIGPMGRPSWDRNNVARLEMFDSLVPIPKPLPSPLLRLFYNRGIMVSRQHEAFRLNPVAVERASGTPELVGIVIPKLSQAAF</sequence>
<name>A0A5A7PRC0_STRAF</name>
<comment type="caution">
    <text evidence="1">The sequence shown here is derived from an EMBL/GenBank/DDBJ whole genome shotgun (WGS) entry which is preliminary data.</text>
</comment>
<dbReference type="Proteomes" id="UP000325081">
    <property type="component" value="Unassembled WGS sequence"/>
</dbReference>
<proteinExistence type="predicted"/>
<evidence type="ECO:0000313" key="1">
    <source>
        <dbReference type="EMBL" id="GER34807.1"/>
    </source>
</evidence>
<keyword evidence="2" id="KW-1185">Reference proteome</keyword>
<evidence type="ECO:0000313" key="2">
    <source>
        <dbReference type="Proteomes" id="UP000325081"/>
    </source>
</evidence>
<gene>
    <name evidence="1" type="ORF">STAS_11060</name>
</gene>
<accession>A0A5A7PRC0</accession>